<comment type="caution">
    <text evidence="7">The sequence shown here is derived from an EMBL/GenBank/DDBJ whole genome shotgun (WGS) entry which is preliminary data.</text>
</comment>
<evidence type="ECO:0000256" key="4">
    <source>
        <dbReference type="SAM" id="Coils"/>
    </source>
</evidence>
<dbReference type="Gene3D" id="1.25.40.10">
    <property type="entry name" value="Tetratricopeptide repeat domain"/>
    <property type="match status" value="1"/>
</dbReference>
<feature type="compositionally biased region" description="Polar residues" evidence="5">
    <location>
        <begin position="1118"/>
        <end position="1135"/>
    </location>
</feature>
<feature type="region of interest" description="Disordered" evidence="5">
    <location>
        <begin position="1272"/>
        <end position="1367"/>
    </location>
</feature>
<feature type="compositionally biased region" description="Basic residues" evidence="5">
    <location>
        <begin position="14"/>
        <end position="23"/>
    </location>
</feature>
<dbReference type="Pfam" id="PF13639">
    <property type="entry name" value="zf-RING_2"/>
    <property type="match status" value="1"/>
</dbReference>
<feature type="coiled-coil region" evidence="4">
    <location>
        <begin position="1649"/>
        <end position="1760"/>
    </location>
</feature>
<protein>
    <recommendedName>
        <fullName evidence="6">RING-type domain-containing protein</fullName>
    </recommendedName>
</protein>
<feature type="region of interest" description="Disordered" evidence="5">
    <location>
        <begin position="1118"/>
        <end position="1149"/>
    </location>
</feature>
<accession>A0AAN9BIL3</accession>
<dbReference type="InterPro" id="IPR001841">
    <property type="entry name" value="Znf_RING"/>
</dbReference>
<gene>
    <name evidence="7" type="ORF">V1264_017167</name>
</gene>
<organism evidence="7 8">
    <name type="scientific">Littorina saxatilis</name>
    <dbReference type="NCBI Taxonomy" id="31220"/>
    <lineage>
        <taxon>Eukaryota</taxon>
        <taxon>Metazoa</taxon>
        <taxon>Spiralia</taxon>
        <taxon>Lophotrochozoa</taxon>
        <taxon>Mollusca</taxon>
        <taxon>Gastropoda</taxon>
        <taxon>Caenogastropoda</taxon>
        <taxon>Littorinimorpha</taxon>
        <taxon>Littorinoidea</taxon>
        <taxon>Littorinidae</taxon>
        <taxon>Littorina</taxon>
    </lineage>
</organism>
<dbReference type="SUPFAM" id="SSF48452">
    <property type="entry name" value="TPR-like"/>
    <property type="match status" value="1"/>
</dbReference>
<name>A0AAN9BIL3_9CAEN</name>
<keyword evidence="2" id="KW-0862">Zinc</keyword>
<proteinExistence type="predicted"/>
<feature type="region of interest" description="Disordered" evidence="5">
    <location>
        <begin position="1161"/>
        <end position="1209"/>
    </location>
</feature>
<dbReference type="Pfam" id="PF19179">
    <property type="entry name" value="TTC3_DZIP3_dom"/>
    <property type="match status" value="1"/>
</dbReference>
<keyword evidence="1 3" id="KW-0479">Metal-binding</keyword>
<dbReference type="InterPro" id="IPR056871">
    <property type="entry name" value="WH_TTC3"/>
</dbReference>
<evidence type="ECO:0000313" key="8">
    <source>
        <dbReference type="Proteomes" id="UP001374579"/>
    </source>
</evidence>
<feature type="compositionally biased region" description="Basic and acidic residues" evidence="5">
    <location>
        <begin position="1387"/>
        <end position="1396"/>
    </location>
</feature>
<dbReference type="EMBL" id="JBAMIC010000007">
    <property type="protein sequence ID" value="KAK7105838.1"/>
    <property type="molecule type" value="Genomic_DNA"/>
</dbReference>
<dbReference type="CDD" id="cd16481">
    <property type="entry name" value="RING-H2_TTC3"/>
    <property type="match status" value="1"/>
</dbReference>
<dbReference type="InterPro" id="IPR011990">
    <property type="entry name" value="TPR-like_helical_dom_sf"/>
</dbReference>
<evidence type="ECO:0000259" key="6">
    <source>
        <dbReference type="PROSITE" id="PS50089"/>
    </source>
</evidence>
<feature type="region of interest" description="Disordered" evidence="5">
    <location>
        <begin position="1512"/>
        <end position="1542"/>
    </location>
</feature>
<dbReference type="GO" id="GO:0005737">
    <property type="term" value="C:cytoplasm"/>
    <property type="evidence" value="ECO:0007669"/>
    <property type="project" value="UniProtKB-ARBA"/>
</dbReference>
<feature type="region of interest" description="Disordered" evidence="5">
    <location>
        <begin position="932"/>
        <end position="974"/>
    </location>
</feature>
<dbReference type="SUPFAM" id="SSF57850">
    <property type="entry name" value="RING/U-box"/>
    <property type="match status" value="1"/>
</dbReference>
<evidence type="ECO:0000313" key="7">
    <source>
        <dbReference type="EMBL" id="KAK7105838.1"/>
    </source>
</evidence>
<feature type="region of interest" description="Disordered" evidence="5">
    <location>
        <begin position="1"/>
        <end position="40"/>
    </location>
</feature>
<evidence type="ECO:0000256" key="2">
    <source>
        <dbReference type="ARBA" id="ARBA00022833"/>
    </source>
</evidence>
<feature type="region of interest" description="Disordered" evidence="5">
    <location>
        <begin position="488"/>
        <end position="528"/>
    </location>
</feature>
<dbReference type="InterPro" id="IPR043866">
    <property type="entry name" value="TTC3/DZIP3_dom"/>
</dbReference>
<dbReference type="Pfam" id="PF24905">
    <property type="entry name" value="TTC3_9th"/>
    <property type="match status" value="1"/>
</dbReference>
<keyword evidence="4" id="KW-0175">Coiled coil</keyword>
<dbReference type="GO" id="GO:0008270">
    <property type="term" value="F:zinc ion binding"/>
    <property type="evidence" value="ECO:0007669"/>
    <property type="project" value="UniProtKB-KW"/>
</dbReference>
<feature type="compositionally biased region" description="Low complexity" evidence="5">
    <location>
        <begin position="1284"/>
        <end position="1295"/>
    </location>
</feature>
<feature type="region of interest" description="Disordered" evidence="5">
    <location>
        <begin position="1842"/>
        <end position="1925"/>
    </location>
</feature>
<dbReference type="SMART" id="SM00184">
    <property type="entry name" value="RING"/>
    <property type="match status" value="1"/>
</dbReference>
<dbReference type="InterPro" id="IPR056870">
    <property type="entry name" value="TTC3/DZIP3/RBM44-like_helical"/>
</dbReference>
<feature type="compositionally biased region" description="Polar residues" evidence="5">
    <location>
        <begin position="1888"/>
        <end position="1900"/>
    </location>
</feature>
<dbReference type="Gene3D" id="3.30.40.10">
    <property type="entry name" value="Zinc/RING finger domain, C3HC4 (zinc finger)"/>
    <property type="match status" value="1"/>
</dbReference>
<feature type="compositionally biased region" description="Polar residues" evidence="5">
    <location>
        <begin position="1180"/>
        <end position="1194"/>
    </location>
</feature>
<keyword evidence="1 3" id="KW-0863">Zinc-finger</keyword>
<reference evidence="7 8" key="1">
    <citation type="submission" date="2024-02" db="EMBL/GenBank/DDBJ databases">
        <title>Chromosome-scale genome assembly of the rough periwinkle Littorina saxatilis.</title>
        <authorList>
            <person name="De Jode A."/>
            <person name="Faria R."/>
            <person name="Formenti G."/>
            <person name="Sims Y."/>
            <person name="Smith T.P."/>
            <person name="Tracey A."/>
            <person name="Wood J.M.D."/>
            <person name="Zagrodzka Z.B."/>
            <person name="Johannesson K."/>
            <person name="Butlin R.K."/>
            <person name="Leder E.H."/>
        </authorList>
    </citation>
    <scope>NUCLEOTIDE SEQUENCE [LARGE SCALE GENOMIC DNA]</scope>
    <source>
        <strain evidence="7">Snail1</strain>
        <tissue evidence="7">Muscle</tissue>
    </source>
</reference>
<keyword evidence="8" id="KW-1185">Reference proteome</keyword>
<evidence type="ECO:0000256" key="3">
    <source>
        <dbReference type="PROSITE-ProRule" id="PRU00175"/>
    </source>
</evidence>
<feature type="compositionally biased region" description="Polar residues" evidence="5">
    <location>
        <begin position="1513"/>
        <end position="1536"/>
    </location>
</feature>
<feature type="compositionally biased region" description="Basic and acidic residues" evidence="5">
    <location>
        <begin position="815"/>
        <end position="833"/>
    </location>
</feature>
<dbReference type="PANTHER" id="PTHR17550">
    <property type="entry name" value="E3 UBIQUITIN-PROTEIN LIGASE TTC3"/>
    <property type="match status" value="1"/>
</dbReference>
<feature type="region of interest" description="Disordered" evidence="5">
    <location>
        <begin position="1387"/>
        <end position="1432"/>
    </location>
</feature>
<sequence>MLCKSYIRQTQRDQKRRQKKQPVPKKGPIMNRSLADPALVNGRDPMDGIIVYASTGKNGGPNAGLGDNNIQVLWPPPENGIVPSPPGAVMDECPGLVSSDEEEGDFVAPSDYDELVRRWMLLNNKKEEVEKIKHQGVGLFLLGMESCAPPVWVRAMIQAGVFQSSEKIFNLDAMDDKALLLAEIAEEIFKRIRPIFFQKNKKLMRDALAMIDDIEKNGLSAEVIEVPRALQIAMQCDFFNEEWNKLKEAEKVQKFIRQYVVQPVLFSLLFFYKLVHHHVIYYGSHKGTKADKIVHDLYNKEVYNITVAKEEGNKYFRNKEYGEAVKMYSVAMIKDYGNPIVYGNRAQCYIYQKDYRRAYCDSRRAIFLNPTWPKAHYRCALACFFMGQLEEAMRRNEFARQACRDSKDLHKDASKLRDLLMDILKQRVKIIQEFETKGVLTVEWDLSKMREESQAIMEQLSKKHAILTGDQDRDSKAIIETVAKLDQTTTTANTPTTSKDKAKGKGESESGKNGLRHPPQHPPRPVELTDADKFTLNLREALEAYNLDNFVRATGKYQAALNLWNHSHSLENVYRGESMMLVRYGFGITAVSQKGQRTVIQEGLQMFQAMHKDNVHKDFPLVLYGLGRAFVALFRFSQALEVVKVQVSKHMKKVWKEYCWPGSEQTIEESKLPFFMSQMAKLKELSQHPPQPDAVCFQHDEHDNEPRDIYKDSPTYTGMVTMSCFARCVFVFHIHCWKEFRGQFSAEKLSEKEMIDMLCPTPDCGSFIFHIVKERPDKKNLEFQSEQRPVKEQGSHKVGRMQPSNPDKIARRRERKEVKEQKRAEARQTEHKQQSPSPSSALTIIHSLLSDPSCHTDSHQDDNGASAPVPASNPMVLLYNKEGEKGDVKYNSFHKQVRQKKKKEKETKTKNVLNLDFNFNDDVEREANRFGEQEAIDNQGNQGNAPVRWEKPPRLSAPQQVSQPQPQPDNNVFAVPPHLREQCESFSNIVASKPSRNPSQSQKEEDIKSTFNAYLYNFLREAGPQDIEGPRLIQELEDIPEEVIRVIKQFGGKRRYFETNSEFTVIGNFVGVREDAEKVKRCAKELYDPPLVSRSSVMNGALSDSFKPPNSNNVCVQPQETSDSNHTLLTSQTCDSYPPETASARLGDHTKQRVRETHMTLPAPSISDQGLNPTAPEFQPSWSSKPEQPTTNGCDTDEESSSSYKSSNNRWYNGVDSLDNFSSSPITNGDMDDIDDCDVNEMDMIDEVDIQPSVSTAYIDLDDITAGRQAASAQDGLSRRSSRSDLSQTSDLSTGALFRGASPSSSVSSHKGAPSRDVGSPFSARDTSSPGVLQSTARNGDMYRKTGSPAALSFPPSSTEEADSSELGLGESFVTNIVLSSRQNDHMLSDSTDRTHNSSAPKPLKPLTLRGGSASGMRDAGSSAESVGTSAPNASISAPVGSLSATFRDAAAPIGSVSAPVIVENVVTSGRVSASSGLSKIPSSSSLPLSSSFSSSALDTGLSSFSFSSTLSNPWGSPSLSTTDTSSAWPTNTFPSSVRPDEQVTVPPFCTASLYPKAPPASSTSAVPPPISFPSFSSSAWPTESGWSAPNHNWSATEPSLPCKVEKMEVGSQVSVDVRSAEVNTEMTERDIAAFFVQQEKLVEMHQQMQHLHMMYEQSQQQLKTVKEEKALVKRDADVLKGDLNKAVQQMSNMDAEYSRAKEHEQQLHKNVQSLQQQNQMSTIETQGLLQKVSHMDEQLNKERTRAKQAECQVIREQMENFKMNIDRKIKEAEVYRIQASSNAKSYQDANPGQPMPKHLEECQAYTQQVIEAWTTKKTDIMTQLKEQQEQIMAGRLRSDMPPIDVYPALPRPPEGLGSNHNGQLPVADLQRHSPPRSALPAPEPPVDSSTCDTMATSVGQLRPVGTGPPGFSTQRPPAPLRPPLSLPGMPLTRPPIFTSTQPLISIPLLATPAEPAPPPLRPIGTGIGIASQPRPLTPPLSASPLPTHRPALLSGTPPPLRPVGSVSMRPIGTPRPATSFDKMVMVLQKSFPHCDREHFQRAIQELRQAHNGSLTGLDLEFIITHVTRMLIARGFKPQGAPVGNLNSNNSNSSEWRRVAPPPGLSAAWSVEGIEPFAGDRFVEEEDPCAICHEELTAAPILTLECMHRYHDQCIRTWFKQSATCPKCRTYTPLLDDFPTLK</sequence>
<feature type="compositionally biased region" description="Polar residues" evidence="5">
    <location>
        <begin position="1325"/>
        <end position="1338"/>
    </location>
</feature>
<feature type="compositionally biased region" description="Low complexity" evidence="5">
    <location>
        <begin position="488"/>
        <end position="497"/>
    </location>
</feature>
<evidence type="ECO:0000256" key="5">
    <source>
        <dbReference type="SAM" id="MobiDB-lite"/>
    </source>
</evidence>
<dbReference type="PROSITE" id="PS50089">
    <property type="entry name" value="ZF_RING_2"/>
    <property type="match status" value="1"/>
</dbReference>
<feature type="compositionally biased region" description="Basic and acidic residues" evidence="5">
    <location>
        <begin position="498"/>
        <end position="510"/>
    </location>
</feature>
<dbReference type="PANTHER" id="PTHR17550:SF4">
    <property type="entry name" value="E3 UBIQUITIN-PROTEIN LIGASE TTC3"/>
    <property type="match status" value="1"/>
</dbReference>
<dbReference type="InterPro" id="IPR013083">
    <property type="entry name" value="Znf_RING/FYVE/PHD"/>
</dbReference>
<feature type="compositionally biased region" description="Polar residues" evidence="5">
    <location>
        <begin position="1423"/>
        <end position="1432"/>
    </location>
</feature>
<dbReference type="Pfam" id="PF24812">
    <property type="entry name" value="WHD_TTC3"/>
    <property type="match status" value="1"/>
</dbReference>
<feature type="domain" description="RING-type" evidence="6">
    <location>
        <begin position="2129"/>
        <end position="2169"/>
    </location>
</feature>
<feature type="region of interest" description="Disordered" evidence="5">
    <location>
        <begin position="779"/>
        <end position="872"/>
    </location>
</feature>
<evidence type="ECO:0000256" key="1">
    <source>
        <dbReference type="ARBA" id="ARBA00022771"/>
    </source>
</evidence>
<dbReference type="Proteomes" id="UP001374579">
    <property type="component" value="Unassembled WGS sequence"/>
</dbReference>